<dbReference type="PROSITE" id="PS50294">
    <property type="entry name" value="WD_REPEATS_REGION"/>
    <property type="match status" value="2"/>
</dbReference>
<sequence length="628" mass="69968">MDPAEIAKLMGFSSFGNKKSAMQFDVNKMFEESRKLAADRNKDANLKLENQYKEESGKEVINAKPNLPKTEATSTEVRPQVTGKLLKNPEDLDSDDEDNLEDNSDMNLDPFFVPSADSLVLKHSTKPLTALALDPSGARVATGGLDFEVKLWDFAGMDKYTHPFKSVPPAEEQQVTHLEFSPTGDMFMLLSNSSVARIYDRDGTLICETNRGYPYIAMPANSKGHSHGITGGAWHPLTGNTFLTSSLDSSLRLWDVNDGETIMCETKIHNHKLCITLKDRKGQKTPPTCCAFSKDGNLVTAACRDGSVQVYDLRKQTAYPTFQAKNAHANGVEVTSIAFSWDAKTIATRSMDDCLRLFDVRNLTNGASDFVSNLPVMYSESDVGFSPNDNMLLTAVSATKKEPESGRVAVFKRSDLSLVQEIKVGSHGSVVRALWHPRTNQICCACSDGSASVYFDPEKGSRNGALMCAYRQATEASRRRRLGVSAGEAFVNPILLTYDEDTILESRKMGKKFRYHTSESQVAIKTHMAETIKKRREEADNRVKESQHRMPPKEEDKANRVGSLHKYMVQQIVLKNKEADERAEKDIRGTILRHAEDAQKKPFWTKAYHKTQPNPVFQQPDDPSSSSK</sequence>
<feature type="repeat" description="WD" evidence="4">
    <location>
        <begin position="121"/>
        <end position="153"/>
    </location>
</feature>
<dbReference type="AlphaFoldDB" id="A0ABD2QB52"/>
<feature type="region of interest" description="Disordered" evidence="5">
    <location>
        <begin position="593"/>
        <end position="628"/>
    </location>
</feature>
<evidence type="ECO:0000313" key="7">
    <source>
        <dbReference type="Proteomes" id="UP001626550"/>
    </source>
</evidence>
<keyword evidence="1 4" id="KW-0853">WD repeat</keyword>
<gene>
    <name evidence="6" type="primary">WDR70</name>
    <name evidence="6" type="ORF">Ciccas_004598</name>
</gene>
<dbReference type="PROSITE" id="PS50082">
    <property type="entry name" value="WD_REPEATS_2"/>
    <property type="match status" value="2"/>
</dbReference>
<dbReference type="SUPFAM" id="SSF50978">
    <property type="entry name" value="WD40 repeat-like"/>
    <property type="match status" value="1"/>
</dbReference>
<dbReference type="InterPro" id="IPR051858">
    <property type="entry name" value="WD_repeat_GAD-1"/>
</dbReference>
<feature type="repeat" description="WD" evidence="4">
    <location>
        <begin position="222"/>
        <end position="264"/>
    </location>
</feature>
<evidence type="ECO:0000313" key="6">
    <source>
        <dbReference type="EMBL" id="KAL3316757.1"/>
    </source>
</evidence>
<proteinExistence type="inferred from homology"/>
<name>A0ABD2QB52_9PLAT</name>
<evidence type="ECO:0000256" key="5">
    <source>
        <dbReference type="SAM" id="MobiDB-lite"/>
    </source>
</evidence>
<accession>A0ABD2QB52</accession>
<dbReference type="Gene3D" id="2.130.10.10">
    <property type="entry name" value="YVTN repeat-like/Quinoprotein amine dehydrogenase"/>
    <property type="match status" value="2"/>
</dbReference>
<dbReference type="EMBL" id="JBJKFK010000486">
    <property type="protein sequence ID" value="KAL3316757.1"/>
    <property type="molecule type" value="Genomic_DNA"/>
</dbReference>
<dbReference type="SMART" id="SM00320">
    <property type="entry name" value="WD40"/>
    <property type="match status" value="6"/>
</dbReference>
<evidence type="ECO:0000256" key="4">
    <source>
        <dbReference type="PROSITE-ProRule" id="PRU00221"/>
    </source>
</evidence>
<protein>
    <submittedName>
        <fullName evidence="6">WD repeat-containing protein 70</fullName>
    </submittedName>
</protein>
<evidence type="ECO:0000256" key="3">
    <source>
        <dbReference type="ARBA" id="ARBA00038343"/>
    </source>
</evidence>
<comment type="similarity">
    <text evidence="3">Belongs to the WD repeat GAD-1 family.</text>
</comment>
<dbReference type="Pfam" id="PF00400">
    <property type="entry name" value="WD40"/>
    <property type="match status" value="4"/>
</dbReference>
<evidence type="ECO:0000256" key="1">
    <source>
        <dbReference type="ARBA" id="ARBA00022574"/>
    </source>
</evidence>
<feature type="region of interest" description="Disordered" evidence="5">
    <location>
        <begin position="535"/>
        <end position="559"/>
    </location>
</feature>
<dbReference type="Proteomes" id="UP001626550">
    <property type="component" value="Unassembled WGS sequence"/>
</dbReference>
<dbReference type="PANTHER" id="PTHR16017:SF0">
    <property type="entry name" value="WD REPEAT-CONTAINING PROTEIN 70"/>
    <property type="match status" value="1"/>
</dbReference>
<comment type="caution">
    <text evidence="6">The sequence shown here is derived from an EMBL/GenBank/DDBJ whole genome shotgun (WGS) entry which is preliminary data.</text>
</comment>
<dbReference type="InterPro" id="IPR001680">
    <property type="entry name" value="WD40_rpt"/>
</dbReference>
<dbReference type="InterPro" id="IPR015943">
    <property type="entry name" value="WD40/YVTN_repeat-like_dom_sf"/>
</dbReference>
<keyword evidence="7" id="KW-1185">Reference proteome</keyword>
<organism evidence="6 7">
    <name type="scientific">Cichlidogyrus casuarinus</name>
    <dbReference type="NCBI Taxonomy" id="1844966"/>
    <lineage>
        <taxon>Eukaryota</taxon>
        <taxon>Metazoa</taxon>
        <taxon>Spiralia</taxon>
        <taxon>Lophotrochozoa</taxon>
        <taxon>Platyhelminthes</taxon>
        <taxon>Monogenea</taxon>
        <taxon>Monopisthocotylea</taxon>
        <taxon>Dactylogyridea</taxon>
        <taxon>Ancyrocephalidae</taxon>
        <taxon>Cichlidogyrus</taxon>
    </lineage>
</organism>
<evidence type="ECO:0000256" key="2">
    <source>
        <dbReference type="ARBA" id="ARBA00022737"/>
    </source>
</evidence>
<feature type="compositionally biased region" description="Polar residues" evidence="5">
    <location>
        <begin position="611"/>
        <end position="628"/>
    </location>
</feature>
<keyword evidence="2" id="KW-0677">Repeat</keyword>
<reference evidence="6 7" key="1">
    <citation type="submission" date="2024-11" db="EMBL/GenBank/DDBJ databases">
        <title>Adaptive evolution of stress response genes in parasites aligns with host niche diversity.</title>
        <authorList>
            <person name="Hahn C."/>
            <person name="Resl P."/>
        </authorList>
    </citation>
    <scope>NUCLEOTIDE SEQUENCE [LARGE SCALE GENOMIC DNA]</scope>
    <source>
        <strain evidence="6">EGGRZ-B1_66</strain>
        <tissue evidence="6">Body</tissue>
    </source>
</reference>
<dbReference type="InterPro" id="IPR036322">
    <property type="entry name" value="WD40_repeat_dom_sf"/>
</dbReference>
<dbReference type="PANTHER" id="PTHR16017">
    <property type="entry name" value="GASTRULATION DEFECTIVE PROTEIN 1-RELATED"/>
    <property type="match status" value="1"/>
</dbReference>